<reference evidence="2" key="1">
    <citation type="journal article" date="2019" name="Int. J. Syst. Evol. Microbiol.">
        <title>The Global Catalogue of Microorganisms (GCM) 10K type strain sequencing project: providing services to taxonomists for standard genome sequencing and annotation.</title>
        <authorList>
            <consortium name="The Broad Institute Genomics Platform"/>
            <consortium name="The Broad Institute Genome Sequencing Center for Infectious Disease"/>
            <person name="Wu L."/>
            <person name="Ma J."/>
        </authorList>
    </citation>
    <scope>NUCLEOTIDE SEQUENCE [LARGE SCALE GENOMIC DNA]</scope>
    <source>
        <strain evidence="2">CGMCC 1.16031</strain>
    </source>
</reference>
<dbReference type="RefSeq" id="WP_131256718.1">
    <property type="nucleotide sequence ID" value="NZ_JBHSUS010000001.1"/>
</dbReference>
<comment type="caution">
    <text evidence="1">The sequence shown here is derived from an EMBL/GenBank/DDBJ whole genome shotgun (WGS) entry which is preliminary data.</text>
</comment>
<keyword evidence="2" id="KW-1185">Reference proteome</keyword>
<evidence type="ECO:0000313" key="2">
    <source>
        <dbReference type="Proteomes" id="UP001596364"/>
    </source>
</evidence>
<dbReference type="InterPro" id="IPR025023">
    <property type="entry name" value="DUF3912"/>
</dbReference>
<evidence type="ECO:0000313" key="1">
    <source>
        <dbReference type="EMBL" id="MFC6439830.1"/>
    </source>
</evidence>
<dbReference type="Pfam" id="PF13051">
    <property type="entry name" value="DUF3912"/>
    <property type="match status" value="1"/>
</dbReference>
<sequence>MLSEQLVGKKVFIKRGEHQAKIALVVRQVDEEKYVLRIAPNQPDWECDKECFVLMRRYRRAYGY</sequence>
<dbReference type="EMBL" id="JBHSUS010000001">
    <property type="protein sequence ID" value="MFC6439830.1"/>
    <property type="molecule type" value="Genomic_DNA"/>
</dbReference>
<name>A0ABW1XIN5_9ALTE</name>
<gene>
    <name evidence="1" type="ORF">ACFP85_06675</name>
</gene>
<protein>
    <submittedName>
        <fullName evidence="1">DUF3912 family protein</fullName>
    </submittedName>
</protein>
<proteinExistence type="predicted"/>
<accession>A0ABW1XIN5</accession>
<organism evidence="1 2">
    <name type="scientific">Pseudobowmanella zhangzhouensis</name>
    <dbReference type="NCBI Taxonomy" id="1537679"/>
    <lineage>
        <taxon>Bacteria</taxon>
        <taxon>Pseudomonadati</taxon>
        <taxon>Pseudomonadota</taxon>
        <taxon>Gammaproteobacteria</taxon>
        <taxon>Alteromonadales</taxon>
        <taxon>Alteromonadaceae</taxon>
    </lineage>
</organism>
<dbReference type="Proteomes" id="UP001596364">
    <property type="component" value="Unassembled WGS sequence"/>
</dbReference>